<dbReference type="PROSITE" id="PS51257">
    <property type="entry name" value="PROKAR_LIPOPROTEIN"/>
    <property type="match status" value="1"/>
</dbReference>
<evidence type="ECO:0000313" key="4">
    <source>
        <dbReference type="Proteomes" id="UP001058569"/>
    </source>
</evidence>
<proteinExistence type="predicted"/>
<dbReference type="EMBL" id="CP101806">
    <property type="protein sequence ID" value="UUD35388.1"/>
    <property type="molecule type" value="Genomic_DNA"/>
</dbReference>
<keyword evidence="4" id="KW-1185">Reference proteome</keyword>
<name>A0A3P8L6Y4_9BACT</name>
<dbReference type="AlphaFoldDB" id="A0A3P8L6Y4"/>
<accession>A0A3P8L6Y4</accession>
<dbReference type="EMBL" id="UZVY01000001">
    <property type="protein sequence ID" value="VDR41835.1"/>
    <property type="molecule type" value="Genomic_DNA"/>
</dbReference>
<evidence type="ECO:0008006" key="5">
    <source>
        <dbReference type="Google" id="ProtNLM"/>
    </source>
</evidence>
<evidence type="ECO:0000313" key="2">
    <source>
        <dbReference type="EMBL" id="VDR41835.1"/>
    </source>
</evidence>
<reference evidence="2 3" key="1">
    <citation type="submission" date="2018-12" db="EMBL/GenBank/DDBJ databases">
        <authorList>
            <consortium name="Pathogen Informatics"/>
        </authorList>
    </citation>
    <scope>NUCLEOTIDE SEQUENCE [LARGE SCALE GENOMIC DNA]</scope>
    <source>
        <strain evidence="2 3">NCTC10126</strain>
    </source>
</reference>
<dbReference type="OrthoDB" id="403774at2"/>
<dbReference type="Proteomes" id="UP001058569">
    <property type="component" value="Chromosome"/>
</dbReference>
<evidence type="ECO:0000313" key="3">
    <source>
        <dbReference type="Proteomes" id="UP000280036"/>
    </source>
</evidence>
<protein>
    <recommendedName>
        <fullName evidence="5">Lipoprotein</fullName>
    </recommendedName>
</protein>
<organism evidence="2 3">
    <name type="scientific">Mycoplasmopsis caviae</name>
    <dbReference type="NCBI Taxonomy" id="55603"/>
    <lineage>
        <taxon>Bacteria</taxon>
        <taxon>Bacillati</taxon>
        <taxon>Mycoplasmatota</taxon>
        <taxon>Mycoplasmoidales</taxon>
        <taxon>Metamycoplasmataceae</taxon>
        <taxon>Mycoplasmopsis</taxon>
    </lineage>
</organism>
<sequence length="1248" mass="144781">MKNRKKLTLLSSFGTLPMIFASSSCGGGKTRTDETREDLNKIAKNVSFDVQDKQNKLSNEIKDVSNLIINNLDKSKYSIVDFSIETFETSVKIQYRVMNSKNLTSDKNTYEIVGFKKPDQLAANYVPSYNPTSNLIEESKKVIIDCVESNKNELDCADENSYNLVASGYDSNLYSLNFTKKYIDEVNSEIYVFYKMTEKSNGISVDGYYKVSGFKPFDSSDPEKADIANKSKEVTFSYKDIANSTVADFNEALLKFNNNHSGTHDAKVDDDETSISIIEKDSSVIFQWRYIKKDDNSFVQRVAILDGFKKTVFNSKKTKLDTSSNGVFVIAPKKEVSDTTKLVEFLDDNFDVAKTFYEKNQNFAIYSNEHVVYGTDDKNTKVNSITEEVLEKAAKVDPLTSTTSFNSYKKLENLEEFNAYQDTKFVLVGYKINGNKAEVEFKLYANYDGKGLISNKSFKKEIDLAQSSNNEKEHLDKLIDSYNFDLPYGLKQFHAFKVLNYLVKNEVDEYTNSTMQKLDFFGVERKKKALEELKKTWNDVNESNIYLNIVNYRLDKTSFEIDVTINYNKYDNNGNLQQVFSKVRTLKYDGFNEIDSLIELVEQLNKSMNIVINPESNYEDFYSSIIDLIVNWKNGSSINSTVNYFPIEFSNKEALAKLHDYYAKNWDINALNSELAKESDYSSMVPNVVFRINQVKNNINISLVIDGYDNYKPEFNGFDLDFAKQTYKELLETENNEKYIHPTNDEKIKNYVKTDDFKTNLEANIINNFNIYDLIKDETKNSTKQIRDFKLDDFISFETDKFSKNDIVMVNNINDYLNGKLSSQFISFIKAYENQAYQAINTNTIERDQALFKYTIKEFTNIDSYQSKVKLQAEMYLIETKEWLVVNEFEFNYHHDSEIIKKHISESANISNQLKDAQIEVSKDNEQKLIDLVTKFGYNEALSTNKDKLEFYNLLVSNGGFKGSMHKKAVSFIETYLKKILIVKNYNNFWTNIIEGFYYNEETSKVEISLRNFSEIVKVNVNSSAFNSKILDLIKFTSNRHLQKFNEELRTNGVLKLKDGRILDEALDDVSINNIIEVDYNKTTDKGKRFLFKPQRWQREYLISYIIDTKMREVLGFWAPYIVNFDAQQLKSEAFGLINPIIKKMNEIHMYSLGGYISIKNDKQKELFDLVKDKTDEWSINTIVREKEFFDKFKEYIVIHNSIIDEEFKKEIVNNIYIYSAKRKDNVLTVSIRIKGTKETTEIQINGS</sequence>
<reference evidence="1" key="2">
    <citation type="submission" date="2022-07" db="EMBL/GenBank/DDBJ databases">
        <title>Complete genome of Mycoplasma caviae type strain G122.</title>
        <authorList>
            <person name="Spergser J."/>
        </authorList>
    </citation>
    <scope>NUCLEOTIDE SEQUENCE</scope>
    <source>
        <strain evidence="1">G122</strain>
    </source>
</reference>
<dbReference type="RefSeq" id="WP_126118092.1">
    <property type="nucleotide sequence ID" value="NZ_CP101806.1"/>
</dbReference>
<evidence type="ECO:0000313" key="1">
    <source>
        <dbReference type="EMBL" id="UUD35388.1"/>
    </source>
</evidence>
<dbReference type="Proteomes" id="UP000280036">
    <property type="component" value="Unassembled WGS sequence"/>
</dbReference>
<gene>
    <name evidence="2" type="ORF">NCTC10126_00322</name>
    <name evidence="1" type="ORF">NPA07_00720</name>
</gene>